<dbReference type="InParanoid" id="A0A4W3GBP3"/>
<evidence type="ECO:0000256" key="5">
    <source>
        <dbReference type="SAM" id="MobiDB-lite"/>
    </source>
</evidence>
<dbReference type="InterPro" id="IPR033562">
    <property type="entry name" value="PLPL"/>
</dbReference>
<dbReference type="GO" id="GO:0005811">
    <property type="term" value="C:lipid droplet"/>
    <property type="evidence" value="ECO:0007669"/>
    <property type="project" value="TreeGrafter"/>
</dbReference>
<keyword evidence="2 4" id="KW-0378">Hydrolase</keyword>
<reference evidence="9" key="1">
    <citation type="journal article" date="2006" name="Science">
        <title>Ancient noncoding elements conserved in the human genome.</title>
        <authorList>
            <person name="Venkatesh B."/>
            <person name="Kirkness E.F."/>
            <person name="Loh Y.H."/>
            <person name="Halpern A.L."/>
            <person name="Lee A.P."/>
            <person name="Johnson J."/>
            <person name="Dandona N."/>
            <person name="Viswanathan L.D."/>
            <person name="Tay A."/>
            <person name="Venter J.C."/>
            <person name="Strausberg R.L."/>
            <person name="Brenner S."/>
        </authorList>
    </citation>
    <scope>NUCLEOTIDE SEQUENCE [LARGE SCALE GENOMIC DNA]</scope>
</reference>
<feature type="active site" description="Nucleophile" evidence="4">
    <location>
        <position position="189"/>
    </location>
</feature>
<keyword evidence="4" id="KW-0442">Lipid degradation</keyword>
<proteinExistence type="predicted"/>
<evidence type="ECO:0000256" key="3">
    <source>
        <dbReference type="ARBA" id="ARBA00023098"/>
    </source>
</evidence>
<dbReference type="PANTHER" id="PTHR12406:SF23">
    <property type="entry name" value="OMEGA-HYDROXYCERAMIDE TRANSACYLASE"/>
    <property type="match status" value="1"/>
</dbReference>
<feature type="domain" description="PNPLA" evidence="7">
    <location>
        <begin position="152"/>
        <end position="321"/>
    </location>
</feature>
<protein>
    <recommendedName>
        <fullName evidence="1">triacylglycerol lipase</fullName>
        <ecNumber evidence="1">3.1.1.3</ecNumber>
    </recommendedName>
</protein>
<name>A0A4W3GBP3_CALMI</name>
<evidence type="ECO:0000256" key="6">
    <source>
        <dbReference type="SAM" id="Phobius"/>
    </source>
</evidence>
<sequence>MEKATTEKKLRAMRPGGREAEAGEQGHSHPAALIPQQPSEAAWLPGGVVRGLGEQGDLEAEVCGQGGLGAEWGLGVLEVEEERPGELGVEMSGQGDLRKVGERQGLLGNHVGVREEGGEGVGVQEMAGGGAGGWQDRRWLVREGEHCPPQALSFCGSGFLVVYQIGAVQCLLRHVPQVMRGIRRVYGASAGSLIAAAVVCGVNLDGFYWNIGKASKMCREHVLGAMHPTFNMLEVLREAVIRNLPSNAHQLAHGKLFISLTRIPDGENVLVSDFASRDELVQVLVCSCFFPVYCGFIPPIFRGVRYIDGGLSNNQPLFDGKRTITISPFSGKTDICPSSDIGYTMGFSNSSYTLCPENLLRFIFALIPPHSEMLKEFRQNGYRDALEFLRVSWSEEIF</sequence>
<dbReference type="Pfam" id="PF01734">
    <property type="entry name" value="Patatin"/>
    <property type="match status" value="1"/>
</dbReference>
<dbReference type="InterPro" id="IPR002641">
    <property type="entry name" value="PNPLA_dom"/>
</dbReference>
<reference evidence="9" key="2">
    <citation type="journal article" date="2007" name="PLoS Biol.">
        <title>Survey sequencing and comparative analysis of the elephant shark (Callorhinchus milii) genome.</title>
        <authorList>
            <person name="Venkatesh B."/>
            <person name="Kirkness E.F."/>
            <person name="Loh Y.H."/>
            <person name="Halpern A.L."/>
            <person name="Lee A.P."/>
            <person name="Johnson J."/>
            <person name="Dandona N."/>
            <person name="Viswanathan L.D."/>
            <person name="Tay A."/>
            <person name="Venter J.C."/>
            <person name="Strausberg R.L."/>
            <person name="Brenner S."/>
        </authorList>
    </citation>
    <scope>NUCLEOTIDE SEQUENCE [LARGE SCALE GENOMIC DNA]</scope>
</reference>
<evidence type="ECO:0000256" key="1">
    <source>
        <dbReference type="ARBA" id="ARBA00013279"/>
    </source>
</evidence>
<dbReference type="FunFam" id="3.40.1090.10:FF:000003">
    <property type="entry name" value="Patatin-like phospholipase domain-containing protein 2"/>
    <property type="match status" value="1"/>
</dbReference>
<accession>A0A4W3GBP3</accession>
<dbReference type="GO" id="GO:0005737">
    <property type="term" value="C:cytoplasm"/>
    <property type="evidence" value="ECO:0007669"/>
    <property type="project" value="TreeGrafter"/>
</dbReference>
<dbReference type="GO" id="GO:0004806">
    <property type="term" value="F:triacylglycerol lipase activity"/>
    <property type="evidence" value="ECO:0007669"/>
    <property type="project" value="UniProtKB-EC"/>
</dbReference>
<dbReference type="Proteomes" id="UP000314986">
    <property type="component" value="Unassembled WGS sequence"/>
</dbReference>
<feature type="transmembrane region" description="Helical" evidence="6">
    <location>
        <begin position="184"/>
        <end position="209"/>
    </location>
</feature>
<dbReference type="STRING" id="7868.ENSCMIP00000000623"/>
<organism evidence="8 9">
    <name type="scientific">Callorhinchus milii</name>
    <name type="common">Ghost shark</name>
    <dbReference type="NCBI Taxonomy" id="7868"/>
    <lineage>
        <taxon>Eukaryota</taxon>
        <taxon>Metazoa</taxon>
        <taxon>Chordata</taxon>
        <taxon>Craniata</taxon>
        <taxon>Vertebrata</taxon>
        <taxon>Chondrichthyes</taxon>
        <taxon>Holocephali</taxon>
        <taxon>Chimaeriformes</taxon>
        <taxon>Callorhinchidae</taxon>
        <taxon>Callorhinchus</taxon>
    </lineage>
</organism>
<dbReference type="GO" id="GO:0019433">
    <property type="term" value="P:triglyceride catabolic process"/>
    <property type="evidence" value="ECO:0007669"/>
    <property type="project" value="TreeGrafter"/>
</dbReference>
<feature type="short sequence motif" description="GXSXG" evidence="4">
    <location>
        <begin position="187"/>
        <end position="191"/>
    </location>
</feature>
<dbReference type="GeneTree" id="ENSGT00940000155662"/>
<keyword evidence="6" id="KW-0812">Transmembrane</keyword>
<evidence type="ECO:0000259" key="7">
    <source>
        <dbReference type="PROSITE" id="PS51635"/>
    </source>
</evidence>
<gene>
    <name evidence="8" type="primary">LOC103179084</name>
</gene>
<feature type="active site" description="Proton acceptor" evidence="4">
    <location>
        <position position="308"/>
    </location>
</feature>
<reference evidence="9" key="3">
    <citation type="journal article" date="2014" name="Nature">
        <title>Elephant shark genome provides unique insights into gnathostome evolution.</title>
        <authorList>
            <consortium name="International Elephant Shark Genome Sequencing Consortium"/>
            <person name="Venkatesh B."/>
            <person name="Lee A.P."/>
            <person name="Ravi V."/>
            <person name="Maurya A.K."/>
            <person name="Lian M.M."/>
            <person name="Swann J.B."/>
            <person name="Ohta Y."/>
            <person name="Flajnik M.F."/>
            <person name="Sutoh Y."/>
            <person name="Kasahara M."/>
            <person name="Hoon S."/>
            <person name="Gangu V."/>
            <person name="Roy S.W."/>
            <person name="Irimia M."/>
            <person name="Korzh V."/>
            <person name="Kondrychyn I."/>
            <person name="Lim Z.W."/>
            <person name="Tay B.H."/>
            <person name="Tohari S."/>
            <person name="Kong K.W."/>
            <person name="Ho S."/>
            <person name="Lorente-Galdos B."/>
            <person name="Quilez J."/>
            <person name="Marques-Bonet T."/>
            <person name="Raney B.J."/>
            <person name="Ingham P.W."/>
            <person name="Tay A."/>
            <person name="Hillier L.W."/>
            <person name="Minx P."/>
            <person name="Boehm T."/>
            <person name="Wilson R.K."/>
            <person name="Brenner S."/>
            <person name="Warren W.C."/>
        </authorList>
    </citation>
    <scope>NUCLEOTIDE SEQUENCE [LARGE SCALE GENOMIC DNA]</scope>
</reference>
<dbReference type="Ensembl" id="ENSCMIT00000000671.1">
    <property type="protein sequence ID" value="ENSCMIP00000000623.1"/>
    <property type="gene ID" value="ENSCMIG00000000450.1"/>
</dbReference>
<evidence type="ECO:0000256" key="4">
    <source>
        <dbReference type="PROSITE-ProRule" id="PRU01161"/>
    </source>
</evidence>
<comment type="caution">
    <text evidence="4">Lacks conserved residue(s) required for the propagation of feature annotation.</text>
</comment>
<keyword evidence="9" id="KW-1185">Reference proteome</keyword>
<feature type="compositionally biased region" description="Basic and acidic residues" evidence="5">
    <location>
        <begin position="1"/>
        <end position="27"/>
    </location>
</feature>
<dbReference type="PANTHER" id="PTHR12406">
    <property type="entry name" value="CALCIUM-INDEPENDENT PHOSPHOLIPASE A2 IPLA2 -RELATED"/>
    <property type="match status" value="1"/>
</dbReference>
<dbReference type="Gene3D" id="3.40.1090.10">
    <property type="entry name" value="Cytosolic phospholipase A2 catalytic domain"/>
    <property type="match status" value="2"/>
</dbReference>
<evidence type="ECO:0000313" key="8">
    <source>
        <dbReference type="Ensembl" id="ENSCMIP00000000623.1"/>
    </source>
</evidence>
<dbReference type="InterPro" id="IPR016035">
    <property type="entry name" value="Acyl_Trfase/lysoPLipase"/>
</dbReference>
<keyword evidence="6" id="KW-0472">Membrane</keyword>
<dbReference type="AlphaFoldDB" id="A0A4W3GBP3"/>
<reference evidence="8" key="5">
    <citation type="submission" date="2025-09" db="UniProtKB">
        <authorList>
            <consortium name="Ensembl"/>
        </authorList>
    </citation>
    <scope>IDENTIFICATION</scope>
</reference>
<keyword evidence="3 4" id="KW-0443">Lipid metabolism</keyword>
<keyword evidence="6" id="KW-1133">Transmembrane helix</keyword>
<dbReference type="GO" id="GO:0016020">
    <property type="term" value="C:membrane"/>
    <property type="evidence" value="ECO:0007669"/>
    <property type="project" value="TreeGrafter"/>
</dbReference>
<evidence type="ECO:0000256" key="2">
    <source>
        <dbReference type="ARBA" id="ARBA00022801"/>
    </source>
</evidence>
<feature type="region of interest" description="Disordered" evidence="5">
    <location>
        <begin position="1"/>
        <end position="32"/>
    </location>
</feature>
<dbReference type="GO" id="GO:0055088">
    <property type="term" value="P:lipid homeostasis"/>
    <property type="evidence" value="ECO:0007669"/>
    <property type="project" value="TreeGrafter"/>
</dbReference>
<reference evidence="8" key="4">
    <citation type="submission" date="2025-08" db="UniProtKB">
        <authorList>
            <consortium name="Ensembl"/>
        </authorList>
    </citation>
    <scope>IDENTIFICATION</scope>
</reference>
<evidence type="ECO:0000313" key="9">
    <source>
        <dbReference type="Proteomes" id="UP000314986"/>
    </source>
</evidence>
<dbReference type="PROSITE" id="PS51635">
    <property type="entry name" value="PNPLA"/>
    <property type="match status" value="1"/>
</dbReference>
<dbReference type="SUPFAM" id="SSF52151">
    <property type="entry name" value="FabD/lysophospholipase-like"/>
    <property type="match status" value="1"/>
</dbReference>
<dbReference type="EC" id="3.1.1.3" evidence="1"/>
<feature type="short sequence motif" description="DGA/G" evidence="4">
    <location>
        <begin position="308"/>
        <end position="310"/>
    </location>
</feature>